<reference evidence="1" key="1">
    <citation type="journal article" date="2019" name="bioRxiv">
        <title>The Genome of the Zebra Mussel, Dreissena polymorpha: A Resource for Invasive Species Research.</title>
        <authorList>
            <person name="McCartney M.A."/>
            <person name="Auch B."/>
            <person name="Kono T."/>
            <person name="Mallez S."/>
            <person name="Zhang Y."/>
            <person name="Obille A."/>
            <person name="Becker A."/>
            <person name="Abrahante J.E."/>
            <person name="Garbe J."/>
            <person name="Badalamenti J.P."/>
            <person name="Herman A."/>
            <person name="Mangelson H."/>
            <person name="Liachko I."/>
            <person name="Sullivan S."/>
            <person name="Sone E.D."/>
            <person name="Koren S."/>
            <person name="Silverstein K.A.T."/>
            <person name="Beckman K.B."/>
            <person name="Gohl D.M."/>
        </authorList>
    </citation>
    <scope>NUCLEOTIDE SEQUENCE</scope>
    <source>
        <strain evidence="1">Duluth1</strain>
        <tissue evidence="1">Whole animal</tissue>
    </source>
</reference>
<name>A0A9D4FS77_DREPO</name>
<evidence type="ECO:0000313" key="2">
    <source>
        <dbReference type="EMBL" id="KAH3802193.1"/>
    </source>
</evidence>
<dbReference type="EMBL" id="JAIWYP010000007">
    <property type="protein sequence ID" value="KAH3802193.1"/>
    <property type="molecule type" value="Genomic_DNA"/>
</dbReference>
<keyword evidence="3" id="KW-1185">Reference proteome</keyword>
<sequence length="69" mass="7612">MGYPGWGSKKRDITPANVIGEINASNTDSSQRASVSSIGHDIAKRQTENCDIDVGAWVKIMEKYSEIRE</sequence>
<comment type="caution">
    <text evidence="1">The sequence shown here is derived from an EMBL/GenBank/DDBJ whole genome shotgun (WGS) entry which is preliminary data.</text>
</comment>
<organism evidence="1 3">
    <name type="scientific">Dreissena polymorpha</name>
    <name type="common">Zebra mussel</name>
    <name type="synonym">Mytilus polymorpha</name>
    <dbReference type="NCBI Taxonomy" id="45954"/>
    <lineage>
        <taxon>Eukaryota</taxon>
        <taxon>Metazoa</taxon>
        <taxon>Spiralia</taxon>
        <taxon>Lophotrochozoa</taxon>
        <taxon>Mollusca</taxon>
        <taxon>Bivalvia</taxon>
        <taxon>Autobranchia</taxon>
        <taxon>Heteroconchia</taxon>
        <taxon>Euheterodonta</taxon>
        <taxon>Imparidentia</taxon>
        <taxon>Neoheterodontei</taxon>
        <taxon>Myida</taxon>
        <taxon>Dreissenoidea</taxon>
        <taxon>Dreissenidae</taxon>
        <taxon>Dreissena</taxon>
    </lineage>
</organism>
<dbReference type="Proteomes" id="UP000828390">
    <property type="component" value="Unassembled WGS sequence"/>
</dbReference>
<evidence type="ECO:0000313" key="1">
    <source>
        <dbReference type="EMBL" id="KAH3802016.1"/>
    </source>
</evidence>
<protein>
    <submittedName>
        <fullName evidence="1">Uncharacterized protein</fullName>
    </submittedName>
</protein>
<dbReference type="EMBL" id="JAIWYP010000007">
    <property type="protein sequence ID" value="KAH3802016.1"/>
    <property type="molecule type" value="Genomic_DNA"/>
</dbReference>
<reference evidence="1" key="2">
    <citation type="submission" date="2020-11" db="EMBL/GenBank/DDBJ databases">
        <authorList>
            <person name="McCartney M.A."/>
            <person name="Auch B."/>
            <person name="Kono T."/>
            <person name="Mallez S."/>
            <person name="Becker A."/>
            <person name="Gohl D.M."/>
            <person name="Silverstein K.A.T."/>
            <person name="Koren S."/>
            <person name="Bechman K.B."/>
            <person name="Herman A."/>
            <person name="Abrahante J.E."/>
            <person name="Garbe J."/>
        </authorList>
    </citation>
    <scope>NUCLEOTIDE SEQUENCE</scope>
    <source>
        <strain evidence="1">Duluth1</strain>
        <tissue evidence="1">Whole animal</tissue>
    </source>
</reference>
<evidence type="ECO:0000313" key="3">
    <source>
        <dbReference type="Proteomes" id="UP000828390"/>
    </source>
</evidence>
<gene>
    <name evidence="1" type="ORF">DPMN_155682</name>
    <name evidence="2" type="ORF">DPMN_155865</name>
</gene>
<dbReference type="AlphaFoldDB" id="A0A9D4FS77"/>
<accession>A0A9D4FS77</accession>
<proteinExistence type="predicted"/>